<feature type="compositionally biased region" description="Acidic residues" evidence="1">
    <location>
        <begin position="129"/>
        <end position="145"/>
    </location>
</feature>
<dbReference type="AlphaFoldDB" id="W7TFB5"/>
<feature type="region of interest" description="Disordered" evidence="1">
    <location>
        <begin position="1"/>
        <end position="27"/>
    </location>
</feature>
<protein>
    <submittedName>
        <fullName evidence="2">Uncharacterized protein</fullName>
    </submittedName>
</protein>
<accession>W7TFB5</accession>
<evidence type="ECO:0000313" key="3">
    <source>
        <dbReference type="Proteomes" id="UP000019335"/>
    </source>
</evidence>
<keyword evidence="3" id="KW-1185">Reference proteome</keyword>
<reference evidence="2 3" key="1">
    <citation type="journal article" date="2014" name="Mol. Plant">
        <title>Chromosome Scale Genome Assembly and Transcriptome Profiling of Nannochloropsis gaditana in Nitrogen Depletion.</title>
        <authorList>
            <person name="Corteggiani Carpinelli E."/>
            <person name="Telatin A."/>
            <person name="Vitulo N."/>
            <person name="Forcato C."/>
            <person name="D'Angelo M."/>
            <person name="Schiavon R."/>
            <person name="Vezzi A."/>
            <person name="Giacometti G.M."/>
            <person name="Morosinotto T."/>
            <person name="Valle G."/>
        </authorList>
    </citation>
    <scope>NUCLEOTIDE SEQUENCE [LARGE SCALE GENOMIC DNA]</scope>
    <source>
        <strain evidence="2 3">B-31</strain>
    </source>
</reference>
<dbReference type="InterPro" id="IPR044980">
    <property type="entry name" value="NDUFB2_plant/fungi"/>
</dbReference>
<dbReference type="PANTHER" id="PTHR36987:SF1">
    <property type="entry name" value="NADH DEHYDROGENASE [UBIQUINONE] 1 BETA SUBCOMPLEX SUBUNIT 2"/>
    <property type="match status" value="1"/>
</dbReference>
<feature type="region of interest" description="Disordered" evidence="1">
    <location>
        <begin position="115"/>
        <end position="145"/>
    </location>
</feature>
<dbReference type="PANTHER" id="PTHR36987">
    <property type="entry name" value="NADH DEHYDROGENASE [UBIQUINONE] 1 BETA SUBCOMPLEX SUBUNIT 2-LIKE"/>
    <property type="match status" value="1"/>
</dbReference>
<organism evidence="2 3">
    <name type="scientific">Nannochloropsis gaditana</name>
    <dbReference type="NCBI Taxonomy" id="72520"/>
    <lineage>
        <taxon>Eukaryota</taxon>
        <taxon>Sar</taxon>
        <taxon>Stramenopiles</taxon>
        <taxon>Ochrophyta</taxon>
        <taxon>Eustigmatophyceae</taxon>
        <taxon>Eustigmatales</taxon>
        <taxon>Monodopsidaceae</taxon>
        <taxon>Nannochloropsis</taxon>
    </lineage>
</organism>
<dbReference type="OrthoDB" id="531564at2759"/>
<dbReference type="EMBL" id="AZIL01000841">
    <property type="protein sequence ID" value="EWM25700.1"/>
    <property type="molecule type" value="Genomic_DNA"/>
</dbReference>
<dbReference type="Proteomes" id="UP000019335">
    <property type="component" value="Chromosome 10"/>
</dbReference>
<evidence type="ECO:0000256" key="1">
    <source>
        <dbReference type="SAM" id="MobiDB-lite"/>
    </source>
</evidence>
<dbReference type="GO" id="GO:0045271">
    <property type="term" value="C:respiratory chain complex I"/>
    <property type="evidence" value="ECO:0007669"/>
    <property type="project" value="InterPro"/>
</dbReference>
<name>W7TFB5_9STRA</name>
<proteinExistence type="predicted"/>
<dbReference type="GO" id="GO:0005743">
    <property type="term" value="C:mitochondrial inner membrane"/>
    <property type="evidence" value="ECO:0007669"/>
    <property type="project" value="InterPro"/>
</dbReference>
<sequence length="145" mass="16082">MQSSRSHKGERSSLLRTRRGTLTKPPSDMLGRIATTFSRQVPRRAPSLAFTRPTTGRRFLGSGGGHGDHFHVSEMHQKAATVMTTVCWVWMLWRCYEDGAVVLGLRHPWDGHGDHGHHGGGAHFKDVDFDGPSELEEAEEDDGGH</sequence>
<comment type="caution">
    <text evidence="2">The sequence shown here is derived from an EMBL/GenBank/DDBJ whole genome shotgun (WGS) entry which is preliminary data.</text>
</comment>
<evidence type="ECO:0000313" key="2">
    <source>
        <dbReference type="EMBL" id="EWM25700.1"/>
    </source>
</evidence>
<gene>
    <name evidence="2" type="ORF">Naga_100222g8</name>
</gene>
<feature type="compositionally biased region" description="Basic and acidic residues" evidence="1">
    <location>
        <begin position="115"/>
        <end position="128"/>
    </location>
</feature>